<dbReference type="CDD" id="cd20341">
    <property type="entry name" value="BRcat_RBR_RNF14"/>
    <property type="match status" value="1"/>
</dbReference>
<dbReference type="Proteomes" id="UP001371456">
    <property type="component" value="Unassembled WGS sequence"/>
</dbReference>
<comment type="catalytic activity">
    <reaction evidence="1">
        <text>[E2 ubiquitin-conjugating enzyme]-S-ubiquitinyl-L-cysteine + [acceptor protein]-L-lysine = [E2 ubiquitin-conjugating enzyme]-L-cysteine + [acceptor protein]-N(6)-ubiquitinyl-L-lysine.</text>
        <dbReference type="EC" id="2.3.2.31"/>
    </reaction>
</comment>
<dbReference type="Pfam" id="PF01485">
    <property type="entry name" value="IBR"/>
    <property type="match status" value="1"/>
</dbReference>
<protein>
    <recommendedName>
        <fullName evidence="5">RBR-type E3 ubiquitin transferase</fullName>
        <ecNumber evidence="5">2.3.2.31</ecNumber>
    </recommendedName>
</protein>
<evidence type="ECO:0000256" key="1">
    <source>
        <dbReference type="ARBA" id="ARBA00001798"/>
    </source>
</evidence>
<feature type="compositionally biased region" description="Low complexity" evidence="13">
    <location>
        <begin position="35"/>
        <end position="47"/>
    </location>
</feature>
<dbReference type="SMART" id="SM00184">
    <property type="entry name" value="RING"/>
    <property type="match status" value="2"/>
</dbReference>
<dbReference type="EC" id="2.3.2.31" evidence="5"/>
<proteinExistence type="inferred from homology"/>
<dbReference type="Pfam" id="PF26200">
    <property type="entry name" value="Rcat_RNF216"/>
    <property type="match status" value="1"/>
</dbReference>
<evidence type="ECO:0000256" key="8">
    <source>
        <dbReference type="ARBA" id="ARBA00022737"/>
    </source>
</evidence>
<sequence>MSSSRGGGRRGGAKSAHYSRRNSNQNWVIKSPIEQQGSQLSSSSLNSGEKDEALPLIATVQEPISEFVREDRKPHRNPIYPEGSQLSSSSSLMSGEIVEVSSAREKVQEPISEFNQKDLKPHQNRRNSKRVPRNRRAYGVNGNFEKKSEDEESSREVEEDKLSGDKEEKGVEKVEGSGVDDVWRRLEKLQLGAEEPELSTEQLRINDQAQEDELLALESIFGDNVFVLDRQNGLRSFQIHVHIEVPDELTVSVNLNSSGALGIPDDSSPEFSYSLKVEHLPPIVLTCLLPKSYPSHLAPLFTISVQWLNSANISSLCSMLDSIWKEQLGQEVLYQWVEWLHASSLSHLQFDQEIKLGFCAECHIGDRRAISGTVSPEVDIPSLKSYDEEQCHENFRRNIHQCCICFNEFPGMEFVRLPCQHFFCWNCMKTYSDMHVKEGTITKLLCPEAKCGGMIPPGLLKRLLGEVEFERWESLMLQKTLESMKDVCYCPRCETVCIEDEDQHAQCAKCFFSFCTLCKEKRHVGVICMTPEMKLLILQERQSSSQLKDSQRQREKEMINDILSMREIHRSAKQCPSCKMAISRTEGCNKMVCDNCGAYFCYRCNQAIDGYEHFRDGKCELFPPEAIQMWEERINARQVIGQIQAQMLPNRAHPCPNCRQMNVKKWGMHGSGVVNTVTWSSSTFSFKSFPASELMENPTEAAGSVKLASDSNTMYAGNNNHIFCWACQNHYCYLCGKTVKRSSQHYGPKGCKQHTADE</sequence>
<reference evidence="17 18" key="1">
    <citation type="submission" date="2024-02" db="EMBL/GenBank/DDBJ databases">
        <title>de novo genome assembly of Solanum bulbocastanum strain 11H21.</title>
        <authorList>
            <person name="Hosaka A.J."/>
        </authorList>
    </citation>
    <scope>NUCLEOTIDE SEQUENCE [LARGE SCALE GENOMIC DNA]</scope>
    <source>
        <tissue evidence="17">Young leaves</tissue>
    </source>
</reference>
<dbReference type="InterPro" id="IPR044066">
    <property type="entry name" value="TRIAD_supradom"/>
</dbReference>
<keyword evidence="7" id="KW-0479">Metal-binding</keyword>
<dbReference type="PROSITE" id="PS50089">
    <property type="entry name" value="ZF_RING_2"/>
    <property type="match status" value="1"/>
</dbReference>
<dbReference type="SUPFAM" id="SSF57850">
    <property type="entry name" value="RING/U-box"/>
    <property type="match status" value="3"/>
</dbReference>
<dbReference type="InterPro" id="IPR017907">
    <property type="entry name" value="Znf_RING_CS"/>
</dbReference>
<dbReference type="SMART" id="SM00591">
    <property type="entry name" value="RWD"/>
    <property type="match status" value="1"/>
</dbReference>
<dbReference type="CDD" id="cd23134">
    <property type="entry name" value="RING-HC_ITT1-like"/>
    <property type="match status" value="1"/>
</dbReference>
<feature type="compositionally biased region" description="Basic residues" evidence="13">
    <location>
        <begin position="7"/>
        <end position="20"/>
    </location>
</feature>
<gene>
    <name evidence="17" type="ORF">RDI58_019495</name>
</gene>
<keyword evidence="18" id="KW-1185">Reference proteome</keyword>
<feature type="domain" description="RWD" evidence="15">
    <location>
        <begin position="212"/>
        <end position="347"/>
    </location>
</feature>
<dbReference type="InterPro" id="IPR031127">
    <property type="entry name" value="E3_UB_ligase_RBR"/>
</dbReference>
<feature type="domain" description="RING-type" evidence="16">
    <location>
        <begin position="398"/>
        <end position="625"/>
    </location>
</feature>
<dbReference type="GO" id="GO:0061630">
    <property type="term" value="F:ubiquitin protein ligase activity"/>
    <property type="evidence" value="ECO:0007669"/>
    <property type="project" value="UniProtKB-EC"/>
</dbReference>
<evidence type="ECO:0000256" key="6">
    <source>
        <dbReference type="ARBA" id="ARBA00022679"/>
    </source>
</evidence>
<keyword evidence="11" id="KW-0862">Zinc</keyword>
<evidence type="ECO:0000256" key="7">
    <source>
        <dbReference type="ARBA" id="ARBA00022723"/>
    </source>
</evidence>
<evidence type="ECO:0000256" key="3">
    <source>
        <dbReference type="ARBA" id="ARBA00003976"/>
    </source>
</evidence>
<dbReference type="PROSITE" id="PS50908">
    <property type="entry name" value="RWD"/>
    <property type="match status" value="1"/>
</dbReference>
<dbReference type="GO" id="GO:0008270">
    <property type="term" value="F:zinc ion binding"/>
    <property type="evidence" value="ECO:0007669"/>
    <property type="project" value="UniProtKB-KW"/>
</dbReference>
<dbReference type="InterPro" id="IPR016135">
    <property type="entry name" value="UBQ-conjugating_enzyme/RWD"/>
</dbReference>
<evidence type="ECO:0000259" key="14">
    <source>
        <dbReference type="PROSITE" id="PS50089"/>
    </source>
</evidence>
<dbReference type="Gene3D" id="1.20.120.1750">
    <property type="match status" value="1"/>
</dbReference>
<dbReference type="CDD" id="cd23820">
    <property type="entry name" value="RWD_RNF14"/>
    <property type="match status" value="1"/>
</dbReference>
<evidence type="ECO:0000259" key="15">
    <source>
        <dbReference type="PROSITE" id="PS50908"/>
    </source>
</evidence>
<evidence type="ECO:0000313" key="18">
    <source>
        <dbReference type="Proteomes" id="UP001371456"/>
    </source>
</evidence>
<name>A0AAN8T8A2_SOLBU</name>
<dbReference type="GO" id="GO:0016567">
    <property type="term" value="P:protein ubiquitination"/>
    <property type="evidence" value="ECO:0007669"/>
    <property type="project" value="InterPro"/>
</dbReference>
<dbReference type="Gene3D" id="3.30.40.10">
    <property type="entry name" value="Zinc/RING finger domain, C3HC4 (zinc finger)"/>
    <property type="match status" value="1"/>
</dbReference>
<feature type="region of interest" description="Disordered" evidence="13">
    <location>
        <begin position="1"/>
        <end position="174"/>
    </location>
</feature>
<evidence type="ECO:0000256" key="4">
    <source>
        <dbReference type="ARBA" id="ARBA00005884"/>
    </source>
</evidence>
<feature type="compositionally biased region" description="Basic residues" evidence="13">
    <location>
        <begin position="122"/>
        <end position="136"/>
    </location>
</feature>
<dbReference type="PANTHER" id="PTHR11685">
    <property type="entry name" value="RBR FAMILY RING FINGER AND IBR DOMAIN-CONTAINING"/>
    <property type="match status" value="1"/>
</dbReference>
<keyword evidence="6" id="KW-0808">Transferase</keyword>
<keyword evidence="10" id="KW-0833">Ubl conjugation pathway</keyword>
<accession>A0AAN8T8A2</accession>
<dbReference type="FunFam" id="3.30.40.10:FF:000358">
    <property type="entry name" value="RBR-type E3 ubiquitin transferase"/>
    <property type="match status" value="1"/>
</dbReference>
<comment type="cofactor">
    <cofactor evidence="2">
        <name>Zn(2+)</name>
        <dbReference type="ChEBI" id="CHEBI:29105"/>
    </cofactor>
</comment>
<dbReference type="InterPro" id="IPR001841">
    <property type="entry name" value="Znf_RING"/>
</dbReference>
<dbReference type="AlphaFoldDB" id="A0AAN8T8A2"/>
<evidence type="ECO:0000256" key="9">
    <source>
        <dbReference type="ARBA" id="ARBA00022771"/>
    </source>
</evidence>
<comment type="function">
    <text evidence="3">Might act as an E3 ubiquitin-protein ligase, or as part of E3 complex, which accepts ubiquitin from specific E2 ubiquitin-conjugating enzymes and then transfers it to substrates.</text>
</comment>
<evidence type="ECO:0000256" key="11">
    <source>
        <dbReference type="ARBA" id="ARBA00022833"/>
    </source>
</evidence>
<dbReference type="PROSITE" id="PS51873">
    <property type="entry name" value="TRIAD"/>
    <property type="match status" value="1"/>
</dbReference>
<dbReference type="EMBL" id="JBANQN010000008">
    <property type="protein sequence ID" value="KAK6781699.1"/>
    <property type="molecule type" value="Genomic_DNA"/>
</dbReference>
<organism evidence="17 18">
    <name type="scientific">Solanum bulbocastanum</name>
    <name type="common">Wild potato</name>
    <dbReference type="NCBI Taxonomy" id="147425"/>
    <lineage>
        <taxon>Eukaryota</taxon>
        <taxon>Viridiplantae</taxon>
        <taxon>Streptophyta</taxon>
        <taxon>Embryophyta</taxon>
        <taxon>Tracheophyta</taxon>
        <taxon>Spermatophyta</taxon>
        <taxon>Magnoliopsida</taxon>
        <taxon>eudicotyledons</taxon>
        <taxon>Gunneridae</taxon>
        <taxon>Pentapetalae</taxon>
        <taxon>asterids</taxon>
        <taxon>lamiids</taxon>
        <taxon>Solanales</taxon>
        <taxon>Solanaceae</taxon>
        <taxon>Solanoideae</taxon>
        <taxon>Solaneae</taxon>
        <taxon>Solanum</taxon>
    </lineage>
</organism>
<feature type="compositionally biased region" description="Low complexity" evidence="13">
    <location>
        <begin position="84"/>
        <end position="94"/>
    </location>
</feature>
<keyword evidence="8" id="KW-0677">Repeat</keyword>
<dbReference type="InterPro" id="IPR013083">
    <property type="entry name" value="Znf_RING/FYVE/PHD"/>
</dbReference>
<dbReference type="SUPFAM" id="SSF54495">
    <property type="entry name" value="UBC-like"/>
    <property type="match status" value="1"/>
</dbReference>
<evidence type="ECO:0000256" key="5">
    <source>
        <dbReference type="ARBA" id="ARBA00012251"/>
    </source>
</evidence>
<dbReference type="InterPro" id="IPR002867">
    <property type="entry name" value="IBR_dom"/>
</dbReference>
<evidence type="ECO:0000256" key="12">
    <source>
        <dbReference type="PROSITE-ProRule" id="PRU00175"/>
    </source>
</evidence>
<evidence type="ECO:0000259" key="16">
    <source>
        <dbReference type="PROSITE" id="PS51873"/>
    </source>
</evidence>
<evidence type="ECO:0000256" key="13">
    <source>
        <dbReference type="SAM" id="MobiDB-lite"/>
    </source>
</evidence>
<dbReference type="Pfam" id="PF05773">
    <property type="entry name" value="RWD"/>
    <property type="match status" value="1"/>
</dbReference>
<evidence type="ECO:0000313" key="17">
    <source>
        <dbReference type="EMBL" id="KAK6781699.1"/>
    </source>
</evidence>
<dbReference type="InterPro" id="IPR006575">
    <property type="entry name" value="RWD_dom"/>
</dbReference>
<evidence type="ECO:0000256" key="10">
    <source>
        <dbReference type="ARBA" id="ARBA00022786"/>
    </source>
</evidence>
<dbReference type="Gene3D" id="3.10.110.10">
    <property type="entry name" value="Ubiquitin Conjugating Enzyme"/>
    <property type="match status" value="1"/>
</dbReference>
<comment type="caution">
    <text evidence="17">The sequence shown here is derived from an EMBL/GenBank/DDBJ whole genome shotgun (WGS) entry which is preliminary data.</text>
</comment>
<evidence type="ECO:0000256" key="2">
    <source>
        <dbReference type="ARBA" id="ARBA00001947"/>
    </source>
</evidence>
<feature type="domain" description="RING-type" evidence="14">
    <location>
        <begin position="402"/>
        <end position="450"/>
    </location>
</feature>
<dbReference type="SMART" id="SM00647">
    <property type="entry name" value="IBR"/>
    <property type="match status" value="2"/>
</dbReference>
<dbReference type="FunFam" id="1.20.120.1750:FF:000029">
    <property type="entry name" value="RBR-type E3 ubiquitin transferase"/>
    <property type="match status" value="1"/>
</dbReference>
<feature type="compositionally biased region" description="Basic and acidic residues" evidence="13">
    <location>
        <begin position="144"/>
        <end position="174"/>
    </location>
</feature>
<dbReference type="PROSITE" id="PS00518">
    <property type="entry name" value="ZF_RING_1"/>
    <property type="match status" value="1"/>
</dbReference>
<keyword evidence="9 12" id="KW-0863">Zinc-finger</keyword>
<comment type="similarity">
    <text evidence="4">Belongs to the RBR family. Ariadne subfamily.</text>
</comment>